<protein>
    <submittedName>
        <fullName evidence="1">Vi polysaccharide biosynthesis protein TviD</fullName>
    </submittedName>
</protein>
<organism evidence="1 2">
    <name type="scientific">Tropicibacter naphthalenivorans</name>
    <dbReference type="NCBI Taxonomy" id="441103"/>
    <lineage>
        <taxon>Bacteria</taxon>
        <taxon>Pseudomonadati</taxon>
        <taxon>Pseudomonadota</taxon>
        <taxon>Alphaproteobacteria</taxon>
        <taxon>Rhodobacterales</taxon>
        <taxon>Roseobacteraceae</taxon>
        <taxon>Tropicibacter</taxon>
    </lineage>
</organism>
<dbReference type="OrthoDB" id="7872805at2"/>
<dbReference type="RefSeq" id="WP_058249567.1">
    <property type="nucleotide sequence ID" value="NZ_CYSE01000020.1"/>
</dbReference>
<evidence type="ECO:0000313" key="1">
    <source>
        <dbReference type="EMBL" id="CUH82679.1"/>
    </source>
</evidence>
<reference evidence="1 2" key="1">
    <citation type="submission" date="2015-09" db="EMBL/GenBank/DDBJ databases">
        <authorList>
            <consortium name="Swine Surveillance"/>
        </authorList>
    </citation>
    <scope>NUCLEOTIDE SEQUENCE [LARGE SCALE GENOMIC DNA]</scope>
    <source>
        <strain evidence="1 2">CECT 7648</strain>
    </source>
</reference>
<accession>A0A0P1GKZ8</accession>
<proteinExistence type="predicted"/>
<dbReference type="STRING" id="441103.TRN7648_04222"/>
<gene>
    <name evidence="1" type="ORF">TRN7648_04222</name>
</gene>
<dbReference type="EMBL" id="CYSE01000020">
    <property type="protein sequence ID" value="CUH82679.1"/>
    <property type="molecule type" value="Genomic_DNA"/>
</dbReference>
<dbReference type="AlphaFoldDB" id="A0A0P1GKZ8"/>
<sequence length="264" mass="29932">MTLSIAPIGSCRIVDPLRQGRDRFDVSMNRGRSFGFTHSSPEAVQQLRFMRGEIDIPKEWWPCVSGFDRAEVRAQEHPMSDLYLVELSSEKILSVGETYLQLNYLRTQFDAFFKDGARKNGYWKAIERGTQQEIDAFLATNWPGEDNAADRAALRQIRQSRATRDMTVRDMRFLAEALPRVVFVTHVNAEEPGKGLIKTRDRYITMVKEVAAAEGLTVFDPTDVMRAAGQSAALEDDLNHYREAFKAQVFAGIYDTVLRDLAAS</sequence>
<keyword evidence="2" id="KW-1185">Reference proteome</keyword>
<evidence type="ECO:0000313" key="2">
    <source>
        <dbReference type="Proteomes" id="UP000054935"/>
    </source>
</evidence>
<name>A0A0P1GKZ8_9RHOB</name>
<dbReference type="Proteomes" id="UP000054935">
    <property type="component" value="Unassembled WGS sequence"/>
</dbReference>